<evidence type="ECO:0000256" key="6">
    <source>
        <dbReference type="ARBA" id="ARBA00022989"/>
    </source>
</evidence>
<keyword evidence="5 8" id="KW-0812">Transmembrane</keyword>
<dbReference type="Proteomes" id="UP000388235">
    <property type="component" value="Chromosome"/>
</dbReference>
<feature type="transmembrane region" description="Helical" evidence="8">
    <location>
        <begin position="250"/>
        <end position="270"/>
    </location>
</feature>
<dbReference type="PANTHER" id="PTHR36838:SF4">
    <property type="entry name" value="AUXIN EFFLUX CARRIER FAMILY PROTEIN"/>
    <property type="match status" value="1"/>
</dbReference>
<protein>
    <submittedName>
        <fullName evidence="9">AEC family transporter</fullName>
    </submittedName>
</protein>
<evidence type="ECO:0000256" key="7">
    <source>
        <dbReference type="ARBA" id="ARBA00023136"/>
    </source>
</evidence>
<feature type="transmembrane region" description="Helical" evidence="8">
    <location>
        <begin position="6"/>
        <end position="22"/>
    </location>
</feature>
<comment type="similarity">
    <text evidence="2">Belongs to the auxin efflux carrier (TC 2.A.69) family.</text>
</comment>
<dbReference type="OrthoDB" id="9786439at2"/>
<feature type="transmembrane region" description="Helical" evidence="8">
    <location>
        <begin position="125"/>
        <end position="145"/>
    </location>
</feature>
<dbReference type="Pfam" id="PF03547">
    <property type="entry name" value="Mem_trans"/>
    <property type="match status" value="2"/>
</dbReference>
<keyword evidence="4" id="KW-1003">Cell membrane</keyword>
<feature type="transmembrane region" description="Helical" evidence="8">
    <location>
        <begin position="64"/>
        <end position="83"/>
    </location>
</feature>
<evidence type="ECO:0000256" key="8">
    <source>
        <dbReference type="SAM" id="Phobius"/>
    </source>
</evidence>
<gene>
    <name evidence="9" type="ORF">GH975_02965</name>
</gene>
<comment type="subcellular location">
    <subcellularLocation>
        <location evidence="1">Cell membrane</location>
        <topology evidence="1">Multi-pass membrane protein</topology>
    </subcellularLocation>
</comment>
<proteinExistence type="inferred from homology"/>
<evidence type="ECO:0000256" key="4">
    <source>
        <dbReference type="ARBA" id="ARBA00022475"/>
    </source>
</evidence>
<feature type="transmembrane region" description="Helical" evidence="8">
    <location>
        <begin position="193"/>
        <end position="215"/>
    </location>
</feature>
<dbReference type="AlphaFoldDB" id="A0A5Q2QHE2"/>
<dbReference type="GO" id="GO:0005886">
    <property type="term" value="C:plasma membrane"/>
    <property type="evidence" value="ECO:0007669"/>
    <property type="project" value="UniProtKB-SubCell"/>
</dbReference>
<evidence type="ECO:0000256" key="3">
    <source>
        <dbReference type="ARBA" id="ARBA00022448"/>
    </source>
</evidence>
<dbReference type="EMBL" id="CP045871">
    <property type="protein sequence ID" value="QGG81260.1"/>
    <property type="molecule type" value="Genomic_DNA"/>
</dbReference>
<keyword evidence="3" id="KW-0813">Transport</keyword>
<dbReference type="Gene3D" id="1.20.1530.20">
    <property type="match status" value="1"/>
</dbReference>
<dbReference type="InterPro" id="IPR038770">
    <property type="entry name" value="Na+/solute_symporter_sf"/>
</dbReference>
<keyword evidence="6 8" id="KW-1133">Transmembrane helix</keyword>
<name>A0A5Q2QHE2_9GAMM</name>
<dbReference type="KEGG" id="llp:GH975_02965"/>
<feature type="transmembrane region" description="Helical" evidence="8">
    <location>
        <begin position="166"/>
        <end position="187"/>
    </location>
</feature>
<evidence type="ECO:0000256" key="2">
    <source>
        <dbReference type="ARBA" id="ARBA00010145"/>
    </source>
</evidence>
<keyword evidence="10" id="KW-1185">Reference proteome</keyword>
<dbReference type="InterPro" id="IPR004776">
    <property type="entry name" value="Mem_transp_PIN-like"/>
</dbReference>
<organism evidence="9 10">
    <name type="scientific">Litorivicinus lipolyticus</name>
    <dbReference type="NCBI Taxonomy" id="418701"/>
    <lineage>
        <taxon>Bacteria</taxon>
        <taxon>Pseudomonadati</taxon>
        <taxon>Pseudomonadota</taxon>
        <taxon>Gammaproteobacteria</taxon>
        <taxon>Oceanospirillales</taxon>
        <taxon>Litorivicinaceae</taxon>
        <taxon>Litorivicinus</taxon>
    </lineage>
</organism>
<reference evidence="9 10" key="1">
    <citation type="submission" date="2019-11" db="EMBL/GenBank/DDBJ databases">
        <authorList>
            <person name="Khan S.A."/>
            <person name="Jeon C.O."/>
            <person name="Chun B.H."/>
        </authorList>
    </citation>
    <scope>NUCLEOTIDE SEQUENCE [LARGE SCALE GENOMIC DNA]</scope>
    <source>
        <strain evidence="9 10">IMCC 1097</strain>
    </source>
</reference>
<keyword evidence="7 8" id="KW-0472">Membrane</keyword>
<evidence type="ECO:0000256" key="1">
    <source>
        <dbReference type="ARBA" id="ARBA00004651"/>
    </source>
</evidence>
<evidence type="ECO:0000313" key="10">
    <source>
        <dbReference type="Proteomes" id="UP000388235"/>
    </source>
</evidence>
<dbReference type="GO" id="GO:0055085">
    <property type="term" value="P:transmembrane transport"/>
    <property type="evidence" value="ECO:0007669"/>
    <property type="project" value="InterPro"/>
</dbReference>
<evidence type="ECO:0000256" key="5">
    <source>
        <dbReference type="ARBA" id="ARBA00022692"/>
    </source>
</evidence>
<dbReference type="PANTHER" id="PTHR36838">
    <property type="entry name" value="AUXIN EFFLUX CARRIER FAMILY PROTEIN"/>
    <property type="match status" value="1"/>
</dbReference>
<accession>A0A5Q2QHE2</accession>
<feature type="transmembrane region" description="Helical" evidence="8">
    <location>
        <begin position="222"/>
        <end position="244"/>
    </location>
</feature>
<feature type="transmembrane region" description="Helical" evidence="8">
    <location>
        <begin position="279"/>
        <end position="302"/>
    </location>
</feature>
<evidence type="ECO:0000313" key="9">
    <source>
        <dbReference type="EMBL" id="QGG81260.1"/>
    </source>
</evidence>
<feature type="transmembrane region" description="Helical" evidence="8">
    <location>
        <begin position="34"/>
        <end position="52"/>
    </location>
</feature>
<sequence length="308" mass="32557">MLALGITAPIFIVLVFGMVLRRRRWIDDSFVETGSSLVFRLALPCVLFLSISQTRFEDAFDPRMIAVGVGGTFLVWLLLEWVAGRWIQPPRDRGVVIQASFRANMGIIGLAYCVNAYGTEGLAQASIYLALVTILYNVLSVVTLNRWVDGARGLRGTVSGIVKNPLIIAIVSALPFSITQVSLPAVLIQSGAYLAQLALPLALLCTGASLSFAGLRADSWNAVFACFAKLFWVPVLIGALGVMAGLSEQLLGIVILMASAPTAAASYVMVRGVGGNATLAANIIVLTTLASAVSTSVLLVLAQLGGFL</sequence>